<evidence type="ECO:0000313" key="1">
    <source>
        <dbReference type="EMBL" id="QCU89210.1"/>
    </source>
</evidence>
<reference evidence="1 2" key="1">
    <citation type="submission" date="2019-05" db="EMBL/GenBank/DDBJ databases">
        <title>Thiomicrorhabdus sediminis sp. nov, a novel sulfur-oxidizing bacterium isolated from coastal sediment.</title>
        <authorList>
            <person name="Liu X."/>
        </authorList>
    </citation>
    <scope>NUCLEOTIDE SEQUENCE [LARGE SCALE GENOMIC DNA]</scope>
    <source>
        <strain evidence="1 2">G1</strain>
    </source>
</reference>
<proteinExistence type="predicted"/>
<dbReference type="KEGG" id="thig:FE785_00490"/>
<dbReference type="AlphaFoldDB" id="A0A4P9K422"/>
<dbReference type="EMBL" id="CP040602">
    <property type="protein sequence ID" value="QCU89210.1"/>
    <property type="molecule type" value="Genomic_DNA"/>
</dbReference>
<gene>
    <name evidence="1" type="ORF">FE785_00490</name>
</gene>
<protein>
    <submittedName>
        <fullName evidence="1">Uncharacterized protein</fullName>
    </submittedName>
</protein>
<organism evidence="1 2">
    <name type="scientific">Thiomicrorhabdus sediminis</name>
    <dbReference type="NCBI Taxonomy" id="2580412"/>
    <lineage>
        <taxon>Bacteria</taxon>
        <taxon>Pseudomonadati</taxon>
        <taxon>Pseudomonadota</taxon>
        <taxon>Gammaproteobacteria</taxon>
        <taxon>Thiotrichales</taxon>
        <taxon>Piscirickettsiaceae</taxon>
        <taxon>Thiomicrorhabdus</taxon>
    </lineage>
</organism>
<name>A0A4P9K422_9GAMM</name>
<dbReference type="OrthoDB" id="5612343at2"/>
<keyword evidence="2" id="KW-1185">Reference proteome</keyword>
<sequence length="141" mass="16114">MHLVENKYETAGLQALAPNARDIAEHLLTVTPLSELVLMVQQPSPRFELLIEHKVNADLWPAIVKAALLAKATYFLPNRNFNKDEISYLMKAAALAVDMPLDIYSVKDIVQLHHSHYPVLVDWLKQMLELMRRNDMAQQQA</sequence>
<dbReference type="Proteomes" id="UP000304864">
    <property type="component" value="Chromosome"/>
</dbReference>
<accession>A0A4P9K422</accession>
<dbReference type="RefSeq" id="WP_138563346.1">
    <property type="nucleotide sequence ID" value="NZ_CP040602.1"/>
</dbReference>
<evidence type="ECO:0000313" key="2">
    <source>
        <dbReference type="Proteomes" id="UP000304864"/>
    </source>
</evidence>